<sequence>MSSNSEGEAFKVALRPRVNINSTIEELKSQQSSLTSIQLNFYKRFFEEAEEEKLEKLFEAVGSLKALKTLIFTSKGSNVQVVPANLLAKCLNKASQNLETLHLDNIRVNAFDANMDCLSDALADLEELKVLKLHCEDMDVLEQPIAAAGQIPTLEICEIESATIAQKIAEPSESLCWSKSLHSLKLINVAQSFGDLFDVISLLAVNQVLQELTLQVSELDVKGGQELVKMLAYNSSLQRVVLQAERMANATVGEAFIPSLAQNESLQYFQIILDGRQSDMKVVRAMGVKFRDTLKGTYKVTPRAGMAMGVICEREAVEVEAPAEEE</sequence>
<gene>
    <name evidence="1" type="ORF">SEMRO_301_G111800.1</name>
</gene>
<reference evidence="1" key="1">
    <citation type="submission" date="2020-06" db="EMBL/GenBank/DDBJ databases">
        <authorList>
            <consortium name="Plant Systems Biology data submission"/>
        </authorList>
    </citation>
    <scope>NUCLEOTIDE SEQUENCE</scope>
    <source>
        <strain evidence="1">D6</strain>
    </source>
</reference>
<organism evidence="1 2">
    <name type="scientific">Seminavis robusta</name>
    <dbReference type="NCBI Taxonomy" id="568900"/>
    <lineage>
        <taxon>Eukaryota</taxon>
        <taxon>Sar</taxon>
        <taxon>Stramenopiles</taxon>
        <taxon>Ochrophyta</taxon>
        <taxon>Bacillariophyta</taxon>
        <taxon>Bacillariophyceae</taxon>
        <taxon>Bacillariophycidae</taxon>
        <taxon>Naviculales</taxon>
        <taxon>Naviculaceae</taxon>
        <taxon>Seminavis</taxon>
    </lineage>
</organism>
<accession>A0A9N8DWJ5</accession>
<dbReference type="Proteomes" id="UP001153069">
    <property type="component" value="Unassembled WGS sequence"/>
</dbReference>
<protein>
    <submittedName>
        <fullName evidence="1">Uncharacterized protein</fullName>
    </submittedName>
</protein>
<dbReference type="AlphaFoldDB" id="A0A9N8DWJ5"/>
<comment type="caution">
    <text evidence="1">The sequence shown here is derived from an EMBL/GenBank/DDBJ whole genome shotgun (WGS) entry which is preliminary data.</text>
</comment>
<evidence type="ECO:0000313" key="1">
    <source>
        <dbReference type="EMBL" id="CAB9507304.1"/>
    </source>
</evidence>
<dbReference type="EMBL" id="CAICTM010000300">
    <property type="protein sequence ID" value="CAB9507304.1"/>
    <property type="molecule type" value="Genomic_DNA"/>
</dbReference>
<dbReference type="Gene3D" id="3.80.10.10">
    <property type="entry name" value="Ribonuclease Inhibitor"/>
    <property type="match status" value="2"/>
</dbReference>
<proteinExistence type="predicted"/>
<evidence type="ECO:0000313" key="2">
    <source>
        <dbReference type="Proteomes" id="UP001153069"/>
    </source>
</evidence>
<name>A0A9N8DWJ5_9STRA</name>
<keyword evidence="2" id="KW-1185">Reference proteome</keyword>
<dbReference type="SUPFAM" id="SSF52047">
    <property type="entry name" value="RNI-like"/>
    <property type="match status" value="1"/>
</dbReference>
<dbReference type="InterPro" id="IPR032675">
    <property type="entry name" value="LRR_dom_sf"/>
</dbReference>